<proteinExistence type="predicted"/>
<dbReference type="OrthoDB" id="3218196at2"/>
<dbReference type="Proteomes" id="UP000195652">
    <property type="component" value="Chromosome"/>
</dbReference>
<gene>
    <name evidence="1" type="ORF">CBE74_10465</name>
</gene>
<protein>
    <submittedName>
        <fullName evidence="1">MCP four helix bundle domain-containing protein</fullName>
    </submittedName>
</protein>
<reference evidence="1 2" key="4">
    <citation type="journal article" date="2020" name="PLoS ONE">
        <title>Taxonomic classification of strain PO100/5 shows a broader geographic distribution and genetic markers of the recently described Corynebacterium silvaticum.</title>
        <authorList>
            <person name="Viana M.V.C."/>
            <person name="Profeta R."/>
            <person name="da Silva A.L."/>
            <person name="Hurtado R."/>
            <person name="Cerqueira J.C."/>
            <person name="Ribeiro B.F.S."/>
            <person name="Almeida M.O."/>
            <person name="Morais-Rodrigues F."/>
            <person name="Soares S.C."/>
            <person name="Oliveira M."/>
            <person name="Tavares L."/>
            <person name="Figueiredo H."/>
            <person name="Wattam A.R."/>
            <person name="Barh D."/>
            <person name="Ghosh P."/>
            <person name="Silva A."/>
            <person name="Azevedo V."/>
        </authorList>
    </citation>
    <scope>NUCLEOTIDE SEQUENCE [LARGE SCALE GENOMIC DNA]</scope>
    <source>
        <strain evidence="1 2">PO100/5</strain>
    </source>
</reference>
<name>A0A7U5HN19_9CORY</name>
<accession>A0A7U5HN19</accession>
<organism evidence="1 2">
    <name type="scientific">Corynebacterium silvaticum</name>
    <dbReference type="NCBI Taxonomy" id="2320431"/>
    <lineage>
        <taxon>Bacteria</taxon>
        <taxon>Bacillati</taxon>
        <taxon>Actinomycetota</taxon>
        <taxon>Actinomycetes</taxon>
        <taxon>Mycobacteriales</taxon>
        <taxon>Corynebacteriaceae</taxon>
        <taxon>Corynebacterium</taxon>
    </lineage>
</organism>
<dbReference type="EMBL" id="CP021417">
    <property type="protein sequence ID" value="ARU46800.2"/>
    <property type="molecule type" value="Genomic_DNA"/>
</dbReference>
<keyword evidence="2" id="KW-1185">Reference proteome</keyword>
<reference evidence="1 2" key="2">
    <citation type="journal article" date="2020" name="Antonie Van Leeuwenhoek">
        <title>Phylogenomic characterisation of a novel corynebacterial species pathogenic to animals.</title>
        <authorList>
            <person name="Moller J."/>
            <person name="Musella L."/>
            <person name="Melnikov V."/>
            <person name="Geissdorfer W."/>
            <person name="Burkovski A."/>
            <person name="Sangal V."/>
        </authorList>
    </citation>
    <scope>NUCLEOTIDE SEQUENCE [LARGE SCALE GENOMIC DNA]</scope>
    <source>
        <strain evidence="1 2">PO100/5</strain>
    </source>
</reference>
<dbReference type="AlphaFoldDB" id="A0A7U5HN19"/>
<dbReference type="InterPro" id="IPR024478">
    <property type="entry name" value="HlyB_4HB_MCP"/>
</dbReference>
<reference evidence="1 2" key="3">
    <citation type="journal article" date="2020" name="Int. J. Syst. Evol. Microbiol.">
        <title>Corynebacterium silvaticum sp. nov., a unique group of NTTB corynebacteria in wild boar and roe deer.</title>
        <authorList>
            <person name="Dangel A."/>
            <person name="Berger A."/>
            <person name="Rau J."/>
            <person name="Eisenberg T."/>
            <person name="Kampfer P."/>
            <person name="Margos G."/>
            <person name="Contzen M."/>
            <person name="Busse H.J."/>
            <person name="Konrad R."/>
            <person name="Peters M."/>
            <person name="Sting R."/>
            <person name="Sing A."/>
        </authorList>
    </citation>
    <scope>NUCLEOTIDE SEQUENCE [LARGE SCALE GENOMIC DNA]</scope>
    <source>
        <strain evidence="1 2">PO100/5</strain>
    </source>
</reference>
<reference evidence="1 2" key="1">
    <citation type="journal article" date="2014" name="BMC Vet. Res.">
        <title>First report of Corynebacterium pseudotuberculosis from caseous lymphadenitis lesions in Black Alentejano pig (Sus scrofa domesticus).</title>
        <authorList>
            <person name="Oliveira M."/>
            <person name="Barroco C."/>
            <person name="Mottola C."/>
            <person name="Santos R."/>
            <person name="Lemsaddek A."/>
            <person name="Tavares L."/>
            <person name="Semedo-Lemsaddek T."/>
        </authorList>
    </citation>
    <scope>NUCLEOTIDE SEQUENCE [LARGE SCALE GENOMIC DNA]</scope>
    <source>
        <strain evidence="1 2">PO100/5</strain>
    </source>
</reference>
<sequence>MRFTVGDIAHTSLSPDVEDSWLDRISERRERQRSRFHAFWHESITYPILWTKKLLQFLSTTPGRMTTLVIVLSVTLLSAGVSMSQTAADRRADLKTLIDNTEPVSYLAQNLYSSLSLANTTASVSFVRAGVDTSENRQRYEQAIQNASRAAAQTAGGLSDNSGRHLELLTHISQQIPVYTGLVETAWANNRQGNPVGVAYMSQASTLMREEILPAAAELYTLTSNNVSNEQQQLARPLWVPLGGLFVALVMLLLGQLWLAHVTRRRLNGWFVLATLLMVIATSWVSTANFLTWSASSTAYQTASAPLQSLTDARIRAQQARTSETLALVWRQSLENSNTNFSATMTTVDKALENYENSKLVENSNNRDHLNQAVKAAKAWRTSHEKLAKALNSGDYEEALALTLYNDASAATPSAFNGLDSSLAKLIDDARQTARGYIARGANASDLVSIMVLALTLVSVLSLWLGIRPRLQEYL</sequence>
<evidence type="ECO:0000313" key="1">
    <source>
        <dbReference type="EMBL" id="ARU46800.2"/>
    </source>
</evidence>
<dbReference type="KEGG" id="csil:CBE74_10465"/>
<evidence type="ECO:0000313" key="2">
    <source>
        <dbReference type="Proteomes" id="UP000195652"/>
    </source>
</evidence>
<dbReference type="Pfam" id="PF12729">
    <property type="entry name" value="4HB_MCP_1"/>
    <property type="match status" value="1"/>
</dbReference>